<dbReference type="GO" id="GO:0016787">
    <property type="term" value="F:hydrolase activity"/>
    <property type="evidence" value="ECO:0007669"/>
    <property type="project" value="UniProtKB-KW"/>
</dbReference>
<accession>A0A6A6WM38</accession>
<dbReference type="AlphaFoldDB" id="A0A6A6WM38"/>
<name>A0A6A6WM38_9PEZI</name>
<keyword evidence="4" id="KW-1185">Reference proteome</keyword>
<keyword evidence="3" id="KW-0378">Hydrolase</keyword>
<evidence type="ECO:0000256" key="1">
    <source>
        <dbReference type="ARBA" id="ARBA00006336"/>
    </source>
</evidence>
<dbReference type="SUPFAM" id="SSF52499">
    <property type="entry name" value="Isochorismatase-like hydrolases"/>
    <property type="match status" value="1"/>
</dbReference>
<dbReference type="InterPro" id="IPR036380">
    <property type="entry name" value="Isochorismatase-like_sf"/>
</dbReference>
<dbReference type="InterPro" id="IPR000868">
    <property type="entry name" value="Isochorismatase-like_dom"/>
</dbReference>
<dbReference type="PANTHER" id="PTHR14119">
    <property type="entry name" value="HYDROLASE"/>
    <property type="match status" value="1"/>
</dbReference>
<dbReference type="Pfam" id="PF00857">
    <property type="entry name" value="Isochorismatase"/>
    <property type="match status" value="1"/>
</dbReference>
<dbReference type="GeneID" id="54484188"/>
<dbReference type="EMBL" id="ML996565">
    <property type="protein sequence ID" value="KAF2763265.1"/>
    <property type="molecule type" value="Genomic_DNA"/>
</dbReference>
<evidence type="ECO:0000313" key="4">
    <source>
        <dbReference type="Proteomes" id="UP000799437"/>
    </source>
</evidence>
<evidence type="ECO:0000313" key="3">
    <source>
        <dbReference type="EMBL" id="KAF2763265.1"/>
    </source>
</evidence>
<dbReference type="Proteomes" id="UP000799437">
    <property type="component" value="Unassembled WGS sequence"/>
</dbReference>
<organism evidence="3 4">
    <name type="scientific">Pseudovirgaria hyperparasitica</name>
    <dbReference type="NCBI Taxonomy" id="470096"/>
    <lineage>
        <taxon>Eukaryota</taxon>
        <taxon>Fungi</taxon>
        <taxon>Dikarya</taxon>
        <taxon>Ascomycota</taxon>
        <taxon>Pezizomycotina</taxon>
        <taxon>Dothideomycetes</taxon>
        <taxon>Dothideomycetes incertae sedis</taxon>
        <taxon>Acrospermales</taxon>
        <taxon>Acrospermaceae</taxon>
        <taxon>Pseudovirgaria</taxon>
    </lineage>
</organism>
<dbReference type="InterPro" id="IPR050993">
    <property type="entry name" value="Isochorismatase_domain"/>
</dbReference>
<sequence>MSRRLLNPIIFICDLQEKFRPAIHEFAKVVTTTQKVLRASQALNIPVVASTQNRARLGETVPDLKLDSKDADGIPTIAHVDKTLFSMWTPEVQAAVSSLPNSKSGQKHEVVIVGIESHICVTQTTLDLLAAGHKVYVLADGVSSVNREEVPIALARLRSAGATVTTSESWIYECMGDAGIAEFKTIAKLVKETGTSTKDVLQTLCKF</sequence>
<protein>
    <submittedName>
        <fullName evidence="3">Isochorismatase hydrolase</fullName>
    </submittedName>
</protein>
<dbReference type="Gene3D" id="3.40.50.850">
    <property type="entry name" value="Isochorismatase-like"/>
    <property type="match status" value="1"/>
</dbReference>
<dbReference type="PANTHER" id="PTHR14119:SF3">
    <property type="entry name" value="ISOCHORISMATASE DOMAIN-CONTAINING PROTEIN 2"/>
    <property type="match status" value="1"/>
</dbReference>
<gene>
    <name evidence="3" type="ORF">EJ05DRAFT_472180</name>
</gene>
<dbReference type="RefSeq" id="XP_033605716.1">
    <property type="nucleotide sequence ID" value="XM_033743134.1"/>
</dbReference>
<evidence type="ECO:0000259" key="2">
    <source>
        <dbReference type="Pfam" id="PF00857"/>
    </source>
</evidence>
<reference evidence="3" key="1">
    <citation type="journal article" date="2020" name="Stud. Mycol.">
        <title>101 Dothideomycetes genomes: a test case for predicting lifestyles and emergence of pathogens.</title>
        <authorList>
            <person name="Haridas S."/>
            <person name="Albert R."/>
            <person name="Binder M."/>
            <person name="Bloem J."/>
            <person name="Labutti K."/>
            <person name="Salamov A."/>
            <person name="Andreopoulos B."/>
            <person name="Baker S."/>
            <person name="Barry K."/>
            <person name="Bills G."/>
            <person name="Bluhm B."/>
            <person name="Cannon C."/>
            <person name="Castanera R."/>
            <person name="Culley D."/>
            <person name="Daum C."/>
            <person name="Ezra D."/>
            <person name="Gonzalez J."/>
            <person name="Henrissat B."/>
            <person name="Kuo A."/>
            <person name="Liang C."/>
            <person name="Lipzen A."/>
            <person name="Lutzoni F."/>
            <person name="Magnuson J."/>
            <person name="Mondo S."/>
            <person name="Nolan M."/>
            <person name="Ohm R."/>
            <person name="Pangilinan J."/>
            <person name="Park H.-J."/>
            <person name="Ramirez L."/>
            <person name="Alfaro M."/>
            <person name="Sun H."/>
            <person name="Tritt A."/>
            <person name="Yoshinaga Y."/>
            <person name="Zwiers L.-H."/>
            <person name="Turgeon B."/>
            <person name="Goodwin S."/>
            <person name="Spatafora J."/>
            <person name="Crous P."/>
            <person name="Grigoriev I."/>
        </authorList>
    </citation>
    <scope>NUCLEOTIDE SEQUENCE</scope>
    <source>
        <strain evidence="3">CBS 121739</strain>
    </source>
</reference>
<proteinExistence type="inferred from homology"/>
<feature type="domain" description="Isochorismatase-like" evidence="2">
    <location>
        <begin position="9"/>
        <end position="168"/>
    </location>
</feature>
<comment type="similarity">
    <text evidence="1">Belongs to the isochorismatase family.</text>
</comment>
<dbReference type="OrthoDB" id="269496at2759"/>